<evidence type="ECO:0000256" key="7">
    <source>
        <dbReference type="SAM" id="Phobius"/>
    </source>
</evidence>
<feature type="transmembrane region" description="Helical" evidence="7">
    <location>
        <begin position="263"/>
        <end position="284"/>
    </location>
</feature>
<comment type="caution">
    <text evidence="8">The sequence shown here is derived from an EMBL/GenBank/DDBJ whole genome shotgun (WGS) entry which is preliminary data.</text>
</comment>
<evidence type="ECO:0000256" key="5">
    <source>
        <dbReference type="ARBA" id="ARBA00023136"/>
    </source>
</evidence>
<feature type="transmembrane region" description="Helical" evidence="7">
    <location>
        <begin position="589"/>
        <end position="608"/>
    </location>
</feature>
<feature type="transmembrane region" description="Helical" evidence="7">
    <location>
        <begin position="65"/>
        <end position="83"/>
    </location>
</feature>
<dbReference type="GO" id="GO:0016020">
    <property type="term" value="C:membrane"/>
    <property type="evidence" value="ECO:0007669"/>
    <property type="project" value="UniProtKB-SubCell"/>
</dbReference>
<proteinExistence type="inferred from homology"/>
<feature type="transmembrane region" description="Helical" evidence="7">
    <location>
        <begin position="628"/>
        <end position="647"/>
    </location>
</feature>
<accession>A0A199UP40</accession>
<gene>
    <name evidence="8" type="ORF">ACMD2_11781</name>
</gene>
<comment type="similarity">
    <text evidence="2">Belongs to the major facilitator superfamily. Proton-dependent oligopeptide transporter (POT/PTR) (TC 2.A.17) family.</text>
</comment>
<feature type="transmembrane region" description="Helical" evidence="7">
    <location>
        <begin position="668"/>
        <end position="684"/>
    </location>
</feature>
<name>A0A199UP40_ANACO</name>
<feature type="transmembrane region" description="Helical" evidence="7">
    <location>
        <begin position="783"/>
        <end position="802"/>
    </location>
</feature>
<feature type="region of interest" description="Disordered" evidence="6">
    <location>
        <begin position="1"/>
        <end position="33"/>
    </location>
</feature>
<dbReference type="Pfam" id="PF00854">
    <property type="entry name" value="PTR2"/>
    <property type="match status" value="2"/>
</dbReference>
<evidence type="ECO:0000256" key="3">
    <source>
        <dbReference type="ARBA" id="ARBA00022692"/>
    </source>
</evidence>
<feature type="transmembrane region" description="Helical" evidence="7">
    <location>
        <begin position="384"/>
        <end position="404"/>
    </location>
</feature>
<evidence type="ECO:0000313" key="8">
    <source>
        <dbReference type="EMBL" id="OAY66582.1"/>
    </source>
</evidence>
<keyword evidence="5 7" id="KW-0472">Membrane</keyword>
<feature type="transmembrane region" description="Helical" evidence="7">
    <location>
        <begin position="135"/>
        <end position="155"/>
    </location>
</feature>
<keyword evidence="4 7" id="KW-1133">Transmembrane helix</keyword>
<organism evidence="8 9">
    <name type="scientific">Ananas comosus</name>
    <name type="common">Pineapple</name>
    <name type="synonym">Ananas ananas</name>
    <dbReference type="NCBI Taxonomy" id="4615"/>
    <lineage>
        <taxon>Eukaryota</taxon>
        <taxon>Viridiplantae</taxon>
        <taxon>Streptophyta</taxon>
        <taxon>Embryophyta</taxon>
        <taxon>Tracheophyta</taxon>
        <taxon>Spermatophyta</taxon>
        <taxon>Magnoliopsida</taxon>
        <taxon>Liliopsida</taxon>
        <taxon>Poales</taxon>
        <taxon>Bromeliaceae</taxon>
        <taxon>Bromelioideae</taxon>
        <taxon>Ananas</taxon>
    </lineage>
</organism>
<evidence type="ECO:0000256" key="6">
    <source>
        <dbReference type="SAM" id="MobiDB-lite"/>
    </source>
</evidence>
<evidence type="ECO:0000256" key="4">
    <source>
        <dbReference type="ARBA" id="ARBA00022989"/>
    </source>
</evidence>
<dbReference type="SUPFAM" id="SSF103473">
    <property type="entry name" value="MFS general substrate transporter"/>
    <property type="match status" value="2"/>
</dbReference>
<dbReference type="Gene3D" id="1.20.1250.20">
    <property type="entry name" value="MFS general substrate transporter like domains"/>
    <property type="match status" value="3"/>
</dbReference>
<dbReference type="GO" id="GO:0022857">
    <property type="term" value="F:transmembrane transporter activity"/>
    <property type="evidence" value="ECO:0007669"/>
    <property type="project" value="InterPro"/>
</dbReference>
<sequence length="813" mass="89927">MDVGSPMERGEHKPLNEPLLDQSSSWSYQDDDAQLESPFPPHLKHKPFDWRAPGIILAFEFLESIAYSGIALNLVVYLTTVLHSDNASSAANVDTWTGTTFLAPLLGAFLADTYLGNYKTIAISLILYLLQNMDWALGFGLAGSCLILASIGFFVGTPIYRVRTPSGSPLKSVVKVVIASMKKMKLETPSDGALLYEEEDEKLASLGQHRLARTEEFKCLDKAAIITDPAADPKDSSGENPSSSWLLCTVTQVEEVKILLRMLPIWATGILYSAACCQLTTTFIQQGNAMDTAVFGSFAIPATSLNSVEVIFMMVWVVIHDKIVIPIARKRLGNPAGLSQLQRMGVGRFLLIPSMAAAAIIEAWRLKSVGAGHTLSIAWQIPQYLILAGSDVFCGIAQLEFFYGEAPETMRSMCSALSFLAISLGNYVNSLIITVVSAVTRAGGRPGWIPAGDLNRGHLDYYFWLITAMSAVNFVVYVVFARNYTWVGVEQGKWILRIPWSEERKSLSSIRKIRLEVPKDSGLLYEADSKRSNDSEQTKLAHTDDFRFLDKAAIVTDSDLDQNGAQNEWNICTVTQVEELKILLRLVPIWLTSIVYAAAHSQMFTTFIQQGTSMDTDIKHFSIPPASLNSFEVLAVMLWVILYNKIAAPATQSCFSNGAGLSQLQRMGIGRFLGIVAMAIAAYLEARRLEIFRRGEMLSILWQLPQYFILAGSEMFSLITQLEFFYGQAPDSMKSTCTAFALLTISLGHYLSSMIIAVVAALTTAGGRPGWIPDDLNKGHLDYYFWVLTILCLVNFVVYLFFAQKFTLKKVIN</sequence>
<feature type="transmembrane region" description="Helical" evidence="7">
    <location>
        <begin position="461"/>
        <end position="480"/>
    </location>
</feature>
<feature type="transmembrane region" description="Helical" evidence="7">
    <location>
        <begin position="704"/>
        <end position="726"/>
    </location>
</feature>
<evidence type="ECO:0000256" key="1">
    <source>
        <dbReference type="ARBA" id="ARBA00004141"/>
    </source>
</evidence>
<dbReference type="InterPro" id="IPR000109">
    <property type="entry name" value="POT_fam"/>
</dbReference>
<dbReference type="PANTHER" id="PTHR11654">
    <property type="entry name" value="OLIGOPEPTIDE TRANSPORTER-RELATED"/>
    <property type="match status" value="1"/>
</dbReference>
<dbReference type="Proteomes" id="UP000092600">
    <property type="component" value="Unassembled WGS sequence"/>
</dbReference>
<evidence type="ECO:0000256" key="2">
    <source>
        <dbReference type="ARBA" id="ARBA00005982"/>
    </source>
</evidence>
<comment type="subcellular location">
    <subcellularLocation>
        <location evidence="1">Membrane</location>
        <topology evidence="1">Multi-pass membrane protein</topology>
    </subcellularLocation>
</comment>
<keyword evidence="3 7" id="KW-0812">Transmembrane</keyword>
<feature type="transmembrane region" description="Helical" evidence="7">
    <location>
        <begin position="416"/>
        <end position="441"/>
    </location>
</feature>
<dbReference type="InterPro" id="IPR036259">
    <property type="entry name" value="MFS_trans_sf"/>
</dbReference>
<feature type="transmembrane region" description="Helical" evidence="7">
    <location>
        <begin position="304"/>
        <end position="325"/>
    </location>
</feature>
<evidence type="ECO:0000313" key="9">
    <source>
        <dbReference type="Proteomes" id="UP000092600"/>
    </source>
</evidence>
<feature type="transmembrane region" description="Helical" evidence="7">
    <location>
        <begin position="346"/>
        <end position="364"/>
    </location>
</feature>
<dbReference type="EMBL" id="LSRQ01006098">
    <property type="protein sequence ID" value="OAY66582.1"/>
    <property type="molecule type" value="Genomic_DNA"/>
</dbReference>
<dbReference type="FunFam" id="1.20.1250.20:FF:000204">
    <property type="entry name" value="Peptide transporter PTR2"/>
    <property type="match status" value="1"/>
</dbReference>
<feature type="transmembrane region" description="Helical" evidence="7">
    <location>
        <begin position="738"/>
        <end position="763"/>
    </location>
</feature>
<reference evidence="8 9" key="1">
    <citation type="journal article" date="2016" name="DNA Res.">
        <title>The draft genome of MD-2 pineapple using hybrid error correction of long reads.</title>
        <authorList>
            <person name="Redwan R.M."/>
            <person name="Saidin A."/>
            <person name="Kumar S.V."/>
        </authorList>
    </citation>
    <scope>NUCLEOTIDE SEQUENCE [LARGE SCALE GENOMIC DNA]</scope>
    <source>
        <strain evidence="9">cv. MD2</strain>
        <tissue evidence="8">Leaf</tissue>
    </source>
</reference>
<dbReference type="AlphaFoldDB" id="A0A199UP40"/>
<feature type="transmembrane region" description="Helical" evidence="7">
    <location>
        <begin position="95"/>
        <end position="115"/>
    </location>
</feature>
<protein>
    <submittedName>
        <fullName evidence="8">Protein NRT1/ PTR FAMILY 8.2</fullName>
    </submittedName>
</protein>